<evidence type="ECO:0000313" key="2">
    <source>
        <dbReference type="Proteomes" id="UP000580654"/>
    </source>
</evidence>
<keyword evidence="2" id="KW-1185">Reference proteome</keyword>
<comment type="caution">
    <text evidence="1">The sequence shown here is derived from an EMBL/GenBank/DDBJ whole genome shotgun (WGS) entry which is preliminary data.</text>
</comment>
<dbReference type="AlphaFoldDB" id="A0A840YM50"/>
<dbReference type="Proteomes" id="UP000580654">
    <property type="component" value="Unassembled WGS sequence"/>
</dbReference>
<gene>
    <name evidence="1" type="ORF">FHS87_004403</name>
</gene>
<dbReference type="Gene3D" id="3.30.450.20">
    <property type="entry name" value="PAS domain"/>
    <property type="match status" value="1"/>
</dbReference>
<protein>
    <submittedName>
        <fullName evidence="1">Uncharacterized protein</fullName>
    </submittedName>
</protein>
<dbReference type="RefSeq" id="WP_184521541.1">
    <property type="nucleotide sequence ID" value="NZ_JACIJD010000038.1"/>
</dbReference>
<accession>A0A840YM50</accession>
<dbReference type="EMBL" id="JACIJD010000038">
    <property type="protein sequence ID" value="MBB5696332.1"/>
    <property type="molecule type" value="Genomic_DNA"/>
</dbReference>
<organism evidence="1 2">
    <name type="scientific">Muricoccus pecuniae</name>
    <dbReference type="NCBI Taxonomy" id="693023"/>
    <lineage>
        <taxon>Bacteria</taxon>
        <taxon>Pseudomonadati</taxon>
        <taxon>Pseudomonadota</taxon>
        <taxon>Alphaproteobacteria</taxon>
        <taxon>Acetobacterales</taxon>
        <taxon>Roseomonadaceae</taxon>
        <taxon>Muricoccus</taxon>
    </lineage>
</organism>
<evidence type="ECO:0000313" key="1">
    <source>
        <dbReference type="EMBL" id="MBB5696332.1"/>
    </source>
</evidence>
<proteinExistence type="predicted"/>
<sequence>MLAPALLLGAVTTWELGAAYRRSEEAGLASTAEALATALDREVEIALTALSTLAASPSLEAGDIASAYTQAGAVGRAFGGWVAMLDEDSRQIFNTRLPLGTDLPRGSGEPFISRAIATGRPFISDLFVGATDLEPGYWSGLSESFPAGMLT</sequence>
<name>A0A840YM50_9PROT</name>
<reference evidence="1 2" key="1">
    <citation type="submission" date="2020-08" db="EMBL/GenBank/DDBJ databases">
        <title>Genomic Encyclopedia of Type Strains, Phase IV (KMG-IV): sequencing the most valuable type-strain genomes for metagenomic binning, comparative biology and taxonomic classification.</title>
        <authorList>
            <person name="Goeker M."/>
        </authorList>
    </citation>
    <scope>NUCLEOTIDE SEQUENCE [LARGE SCALE GENOMIC DNA]</scope>
    <source>
        <strain evidence="1 2">DSM 25622</strain>
    </source>
</reference>